<proteinExistence type="predicted"/>
<name>A0ACC0WD67_9STRA</name>
<reference evidence="1 2" key="1">
    <citation type="journal article" date="2022" name="bioRxiv">
        <title>The genome of the oomycete Peronosclerospora sorghi, a cosmopolitan pathogen of maize and sorghum, is inflated with dispersed pseudogenes.</title>
        <authorList>
            <person name="Fletcher K."/>
            <person name="Martin F."/>
            <person name="Isakeit T."/>
            <person name="Cavanaugh K."/>
            <person name="Magill C."/>
            <person name="Michelmore R."/>
        </authorList>
    </citation>
    <scope>NUCLEOTIDE SEQUENCE [LARGE SCALE GENOMIC DNA]</scope>
    <source>
        <strain evidence="1">P6</strain>
    </source>
</reference>
<organism evidence="1 2">
    <name type="scientific">Peronosclerospora sorghi</name>
    <dbReference type="NCBI Taxonomy" id="230839"/>
    <lineage>
        <taxon>Eukaryota</taxon>
        <taxon>Sar</taxon>
        <taxon>Stramenopiles</taxon>
        <taxon>Oomycota</taxon>
        <taxon>Peronosporomycetes</taxon>
        <taxon>Peronosporales</taxon>
        <taxon>Peronosporaceae</taxon>
        <taxon>Peronosclerospora</taxon>
    </lineage>
</organism>
<dbReference type="EMBL" id="CM047582">
    <property type="protein sequence ID" value="KAI9915991.1"/>
    <property type="molecule type" value="Genomic_DNA"/>
</dbReference>
<gene>
    <name evidence="1" type="ORF">PsorP6_007521</name>
</gene>
<keyword evidence="2" id="KW-1185">Reference proteome</keyword>
<protein>
    <submittedName>
        <fullName evidence="1">Uncharacterized protein</fullName>
    </submittedName>
</protein>
<comment type="caution">
    <text evidence="1">The sequence shown here is derived from an EMBL/GenBank/DDBJ whole genome shotgun (WGS) entry which is preliminary data.</text>
</comment>
<dbReference type="Proteomes" id="UP001163321">
    <property type="component" value="Chromosome 3"/>
</dbReference>
<evidence type="ECO:0000313" key="2">
    <source>
        <dbReference type="Proteomes" id="UP001163321"/>
    </source>
</evidence>
<evidence type="ECO:0000313" key="1">
    <source>
        <dbReference type="EMBL" id="KAI9915991.1"/>
    </source>
</evidence>
<accession>A0ACC0WD67</accession>
<sequence>MSLSVKHIFEACIQTQLYPRSQIHIFVQLLHADGGELPAVLAPSLWRLYMEVLPLMTLWWHPPLLELCRGSSTCTSASHRAKPAHEKAQYVANEVQTTAGIIRKSYGGGY</sequence>